<feature type="binding site" evidence="4">
    <location>
        <position position="2"/>
    </location>
    <ligand>
        <name>Ni(2+)</name>
        <dbReference type="ChEBI" id="CHEBI:49786"/>
    </ligand>
</feature>
<feature type="binding site" evidence="4">
    <location>
        <position position="92"/>
    </location>
    <ligand>
        <name>Zn(2+)</name>
        <dbReference type="ChEBI" id="CHEBI:29105"/>
    </ligand>
</feature>
<dbReference type="KEGG" id="fes:HER31_04675"/>
<keyword evidence="1 4" id="KW-0533">Nickel</keyword>
<feature type="binding site" evidence="4">
    <location>
        <position position="89"/>
    </location>
    <ligand>
        <name>Zn(2+)</name>
        <dbReference type="ChEBI" id="CHEBI:29105"/>
    </ligand>
</feature>
<dbReference type="GO" id="GO:0016530">
    <property type="term" value="F:metallochaperone activity"/>
    <property type="evidence" value="ECO:0007669"/>
    <property type="project" value="UniProtKB-ARBA"/>
</dbReference>
<organism evidence="5 6">
    <name type="scientific">Ferrimonas lipolytica</name>
    <dbReference type="NCBI Taxonomy" id="2724191"/>
    <lineage>
        <taxon>Bacteria</taxon>
        <taxon>Pseudomonadati</taxon>
        <taxon>Pseudomonadota</taxon>
        <taxon>Gammaproteobacteria</taxon>
        <taxon>Alteromonadales</taxon>
        <taxon>Ferrimonadaceae</taxon>
        <taxon>Ferrimonas</taxon>
    </lineage>
</organism>
<dbReference type="GO" id="GO:0016151">
    <property type="term" value="F:nickel cation binding"/>
    <property type="evidence" value="ECO:0007669"/>
    <property type="project" value="UniProtKB-UniRule"/>
</dbReference>
<gene>
    <name evidence="4 5" type="primary">hypA</name>
    <name evidence="5" type="ORF">HER31_04675</name>
</gene>
<dbReference type="GO" id="GO:0051604">
    <property type="term" value="P:protein maturation"/>
    <property type="evidence" value="ECO:0007669"/>
    <property type="project" value="InterPro"/>
</dbReference>
<sequence>MHELSLCLETIELIERQAAKHNFRRVKQLWIEIGALSCVEPESIRFGFETSARGTIAEGCKLHLKQTLGQATCLSCEREVTVDRRGQCCPHCQSFRLHVTGGNTMRMLELEVE</sequence>
<accession>A0A6H1UAZ3</accession>
<dbReference type="GO" id="GO:0008270">
    <property type="term" value="F:zinc ion binding"/>
    <property type="evidence" value="ECO:0007669"/>
    <property type="project" value="UniProtKB-UniRule"/>
</dbReference>
<dbReference type="FunFam" id="3.30.2320.80:FF:000001">
    <property type="entry name" value="Hydrogenase maturation factor HypA"/>
    <property type="match status" value="1"/>
</dbReference>
<keyword evidence="3 4" id="KW-0862">Zinc</keyword>
<evidence type="ECO:0000256" key="1">
    <source>
        <dbReference type="ARBA" id="ARBA00022596"/>
    </source>
</evidence>
<dbReference type="InterPro" id="IPR000688">
    <property type="entry name" value="HypA/HybF"/>
</dbReference>
<keyword evidence="2 4" id="KW-0479">Metal-binding</keyword>
<dbReference type="PIRSF" id="PIRSF004761">
    <property type="entry name" value="Hydrgn_mat_HypA"/>
    <property type="match status" value="1"/>
</dbReference>
<name>A0A6H1UAZ3_9GAMM</name>
<dbReference type="Gene3D" id="3.30.2320.80">
    <property type="match status" value="1"/>
</dbReference>
<dbReference type="PANTHER" id="PTHR34535:SF3">
    <property type="entry name" value="HYDROGENASE MATURATION FACTOR HYPA"/>
    <property type="match status" value="1"/>
</dbReference>
<dbReference type="NCBIfam" id="TIGR00100">
    <property type="entry name" value="hypA"/>
    <property type="match status" value="1"/>
</dbReference>
<reference evidence="5 6" key="1">
    <citation type="submission" date="2020-04" db="EMBL/GenBank/DDBJ databases">
        <title>Ferrimonas sp. S7 isolated from sea water.</title>
        <authorList>
            <person name="Bae S.S."/>
            <person name="Baek K."/>
        </authorList>
    </citation>
    <scope>NUCLEOTIDE SEQUENCE [LARGE SCALE GENOMIC DNA]</scope>
    <source>
        <strain evidence="5 6">S7</strain>
    </source>
</reference>
<feature type="binding site" evidence="4">
    <location>
        <position position="73"/>
    </location>
    <ligand>
        <name>Zn(2+)</name>
        <dbReference type="ChEBI" id="CHEBI:29105"/>
    </ligand>
</feature>
<evidence type="ECO:0000256" key="4">
    <source>
        <dbReference type="HAMAP-Rule" id="MF_00213"/>
    </source>
</evidence>
<dbReference type="NCBIfam" id="NF009046">
    <property type="entry name" value="PRK12380.1"/>
    <property type="match status" value="1"/>
</dbReference>
<keyword evidence="6" id="KW-1185">Reference proteome</keyword>
<comment type="function">
    <text evidence="4">Involved in the maturation of [NiFe] hydrogenases. Required for nickel insertion into the metal center of the hydrogenase.</text>
</comment>
<evidence type="ECO:0000313" key="5">
    <source>
        <dbReference type="EMBL" id="QIZ76247.1"/>
    </source>
</evidence>
<dbReference type="Proteomes" id="UP000501602">
    <property type="component" value="Chromosome"/>
</dbReference>
<evidence type="ECO:0000313" key="6">
    <source>
        <dbReference type="Proteomes" id="UP000501602"/>
    </source>
</evidence>
<dbReference type="EMBL" id="CP051180">
    <property type="protein sequence ID" value="QIZ76247.1"/>
    <property type="molecule type" value="Genomic_DNA"/>
</dbReference>
<feature type="binding site" evidence="4">
    <location>
        <position position="76"/>
    </location>
    <ligand>
        <name>Zn(2+)</name>
        <dbReference type="ChEBI" id="CHEBI:29105"/>
    </ligand>
</feature>
<dbReference type="HAMAP" id="MF_00213">
    <property type="entry name" value="HypA_HybF"/>
    <property type="match status" value="1"/>
</dbReference>
<proteinExistence type="inferred from homology"/>
<dbReference type="Pfam" id="PF01155">
    <property type="entry name" value="HypA"/>
    <property type="match status" value="1"/>
</dbReference>
<dbReference type="AlphaFoldDB" id="A0A6H1UAZ3"/>
<evidence type="ECO:0000256" key="3">
    <source>
        <dbReference type="ARBA" id="ARBA00022833"/>
    </source>
</evidence>
<comment type="similarity">
    <text evidence="4">Belongs to the HypA/HybF family.</text>
</comment>
<dbReference type="PANTHER" id="PTHR34535">
    <property type="entry name" value="HYDROGENASE MATURATION FACTOR HYPA"/>
    <property type="match status" value="1"/>
</dbReference>
<dbReference type="RefSeq" id="WP_168659507.1">
    <property type="nucleotide sequence ID" value="NZ_CP051180.1"/>
</dbReference>
<protein>
    <recommendedName>
        <fullName evidence="4">Hydrogenase maturation factor HypA</fullName>
    </recommendedName>
</protein>
<evidence type="ECO:0000256" key="2">
    <source>
        <dbReference type="ARBA" id="ARBA00022723"/>
    </source>
</evidence>